<feature type="domain" description="BD-FAE-like" evidence="3">
    <location>
        <begin position="148"/>
        <end position="330"/>
    </location>
</feature>
<dbReference type="InterPro" id="IPR029058">
    <property type="entry name" value="AB_hydrolase_fold"/>
</dbReference>
<dbReference type="Proteomes" id="UP000183918">
    <property type="component" value="Unassembled WGS sequence"/>
</dbReference>
<keyword evidence="2" id="KW-0472">Membrane</keyword>
<evidence type="ECO:0000313" key="4">
    <source>
        <dbReference type="EMBL" id="SDY58556.1"/>
    </source>
</evidence>
<proteinExistence type="predicted"/>
<gene>
    <name evidence="4" type="ORF">SAMN02910414_01891</name>
</gene>
<protein>
    <submittedName>
        <fullName evidence="4">Alpha/beta hydrolase fold</fullName>
    </submittedName>
</protein>
<keyword evidence="5" id="KW-1185">Reference proteome</keyword>
<accession>A0A1H3L2S6</accession>
<name>A0A1H3L2S6_9FIRM</name>
<dbReference type="InterPro" id="IPR050300">
    <property type="entry name" value="GDXG_lipolytic_enzyme"/>
</dbReference>
<keyword evidence="2" id="KW-0812">Transmembrane</keyword>
<evidence type="ECO:0000259" key="3">
    <source>
        <dbReference type="Pfam" id="PF20434"/>
    </source>
</evidence>
<keyword evidence="1 4" id="KW-0378">Hydrolase</keyword>
<evidence type="ECO:0000313" key="5">
    <source>
        <dbReference type="Proteomes" id="UP000183918"/>
    </source>
</evidence>
<dbReference type="SUPFAM" id="SSF53474">
    <property type="entry name" value="alpha/beta-Hydrolases"/>
    <property type="match status" value="1"/>
</dbReference>
<dbReference type="Gene3D" id="3.40.50.1820">
    <property type="entry name" value="alpha/beta hydrolase"/>
    <property type="match status" value="1"/>
</dbReference>
<dbReference type="Pfam" id="PF20434">
    <property type="entry name" value="BD-FAE"/>
    <property type="match status" value="1"/>
</dbReference>
<evidence type="ECO:0000256" key="2">
    <source>
        <dbReference type="SAM" id="Phobius"/>
    </source>
</evidence>
<dbReference type="OrthoDB" id="9794725at2"/>
<dbReference type="InterPro" id="IPR049492">
    <property type="entry name" value="BD-FAE-like_dom"/>
</dbReference>
<dbReference type="STRING" id="1122142.SAMN02910414_01891"/>
<sequence length="377" mass="43207">MKKISKRKSSNFKIGVGITSVTIISFLVFAFFKVAKILKRRTGMVADYDKRNEIWEKVAGNSKNLKIEKMNVKRVGNKLFQHAKFDYAIANKKYKDAEKIIDTFTYMHEIAGGYEEETFEDEPYIIPYLASQTGAVVETSEVCASDMAVVILPGGGFGYKSMDGRNDEGKDVAIKLQKNGINAFVLHYRSNPYEYPIPQLDLQRAIKYIKYHAKDYKINPQKIVIMGFSAGGFMVGCHINKFKGNDFFPENYKLDKIDKVDDSVAAAAMIYPAVTLKHNVPMLFAMFDADEVRDKEKREKILEQYDLKKYLLRSKEVPQFIAWGTRDVMVGKKGIQDYIKEAKGIGVEVKEVIAKGQEHGFEQKYYMDDLIKWLKYL</sequence>
<keyword evidence="2" id="KW-1133">Transmembrane helix</keyword>
<organism evidence="4 5">
    <name type="scientific">Lachnobacterium bovis DSM 14045</name>
    <dbReference type="NCBI Taxonomy" id="1122142"/>
    <lineage>
        <taxon>Bacteria</taxon>
        <taxon>Bacillati</taxon>
        <taxon>Bacillota</taxon>
        <taxon>Clostridia</taxon>
        <taxon>Lachnospirales</taxon>
        <taxon>Lachnospiraceae</taxon>
        <taxon>Lachnobacterium</taxon>
    </lineage>
</organism>
<dbReference type="RefSeq" id="WP_074718384.1">
    <property type="nucleotide sequence ID" value="NZ_FNPG01000023.1"/>
</dbReference>
<dbReference type="PANTHER" id="PTHR48081">
    <property type="entry name" value="AB HYDROLASE SUPERFAMILY PROTEIN C4A8.06C"/>
    <property type="match status" value="1"/>
</dbReference>
<dbReference type="EMBL" id="FNPG01000023">
    <property type="protein sequence ID" value="SDY58556.1"/>
    <property type="molecule type" value="Genomic_DNA"/>
</dbReference>
<reference evidence="4 5" key="1">
    <citation type="submission" date="2016-10" db="EMBL/GenBank/DDBJ databases">
        <authorList>
            <person name="de Groot N.N."/>
        </authorList>
    </citation>
    <scope>NUCLEOTIDE SEQUENCE [LARGE SCALE GENOMIC DNA]</scope>
    <source>
        <strain evidence="4 5">DSM 14045</strain>
    </source>
</reference>
<dbReference type="AlphaFoldDB" id="A0A1H3L2S6"/>
<evidence type="ECO:0000256" key="1">
    <source>
        <dbReference type="ARBA" id="ARBA00022801"/>
    </source>
</evidence>
<feature type="transmembrane region" description="Helical" evidence="2">
    <location>
        <begin position="12"/>
        <end position="32"/>
    </location>
</feature>
<dbReference type="GO" id="GO:0016787">
    <property type="term" value="F:hydrolase activity"/>
    <property type="evidence" value="ECO:0007669"/>
    <property type="project" value="UniProtKB-KW"/>
</dbReference>